<comment type="caution">
    <text evidence="1">The sequence shown here is derived from an EMBL/GenBank/DDBJ whole genome shotgun (WGS) entry which is preliminary data.</text>
</comment>
<dbReference type="Gene3D" id="1.20.1440.100">
    <property type="entry name" value="SG protein - dephosphorylation function"/>
    <property type="match status" value="1"/>
</dbReference>
<dbReference type="NCBIfam" id="TIGR01490">
    <property type="entry name" value="HAD-SF-IB-hyp1"/>
    <property type="match status" value="1"/>
</dbReference>
<dbReference type="InterPro" id="IPR006385">
    <property type="entry name" value="HAD_hydro_SerB1"/>
</dbReference>
<dbReference type="PANTHER" id="PTHR43344">
    <property type="entry name" value="PHOSPHOSERINE PHOSPHATASE"/>
    <property type="match status" value="1"/>
</dbReference>
<name>A0ABT1QLF5_9GAMM</name>
<dbReference type="EMBL" id="JANFQO010000001">
    <property type="protein sequence ID" value="MCQ4163359.1"/>
    <property type="molecule type" value="Genomic_DNA"/>
</dbReference>
<dbReference type="InterPro" id="IPR023214">
    <property type="entry name" value="HAD_sf"/>
</dbReference>
<keyword evidence="2" id="KW-1185">Reference proteome</keyword>
<evidence type="ECO:0000313" key="2">
    <source>
        <dbReference type="Proteomes" id="UP001165498"/>
    </source>
</evidence>
<dbReference type="GO" id="GO:0016787">
    <property type="term" value="F:hydrolase activity"/>
    <property type="evidence" value="ECO:0007669"/>
    <property type="project" value="UniProtKB-KW"/>
</dbReference>
<keyword evidence="1" id="KW-0378">Hydrolase</keyword>
<dbReference type="RefSeq" id="WP_255910454.1">
    <property type="nucleotide sequence ID" value="NZ_JANFQO010000001.1"/>
</dbReference>
<dbReference type="SUPFAM" id="SSF56784">
    <property type="entry name" value="HAD-like"/>
    <property type="match status" value="1"/>
</dbReference>
<dbReference type="Pfam" id="PF12710">
    <property type="entry name" value="HAD"/>
    <property type="match status" value="1"/>
</dbReference>
<dbReference type="CDD" id="cd02612">
    <property type="entry name" value="HAD_PGPPase"/>
    <property type="match status" value="1"/>
</dbReference>
<sequence length="201" mass="22978">MDQAPGLALFDFDGTLTDREMFPDFLRTATPRARVALGTVLFAPLLLGYRLGWVSAHFLRERLVSYCLRGLDEQVYARSGERFAREALSPVLRPRALERLRWHQQRGDTVVVVSGALDVYLAHWCRAQQVDCLCSRLEVMDGRLSGRYAGAQCAGEEKARRVRAHYDLARYGEIYAYGDTHEDLALLQLARHRYYRGEPVD</sequence>
<dbReference type="InterPro" id="IPR036412">
    <property type="entry name" value="HAD-like_sf"/>
</dbReference>
<dbReference type="Gene3D" id="3.40.50.1000">
    <property type="entry name" value="HAD superfamily/HAD-like"/>
    <property type="match status" value="1"/>
</dbReference>
<reference evidence="1" key="1">
    <citation type="submission" date="2022-07" db="EMBL/GenBank/DDBJ databases">
        <title>Tahibacter sp., a new gammaproteobacterium isolated from the silt sample collected at pig farm.</title>
        <authorList>
            <person name="Chen H."/>
        </authorList>
    </citation>
    <scope>NUCLEOTIDE SEQUENCE</scope>
    <source>
        <strain evidence="1">P2K</strain>
    </source>
</reference>
<proteinExistence type="predicted"/>
<dbReference type="PANTHER" id="PTHR43344:SF14">
    <property type="entry name" value="HAD-IB FAMILY HYDROLASE"/>
    <property type="match status" value="1"/>
</dbReference>
<accession>A0ABT1QLF5</accession>
<dbReference type="Proteomes" id="UP001165498">
    <property type="component" value="Unassembled WGS sequence"/>
</dbReference>
<organism evidence="1 2">
    <name type="scientific">Tahibacter harae</name>
    <dbReference type="NCBI Taxonomy" id="2963937"/>
    <lineage>
        <taxon>Bacteria</taxon>
        <taxon>Pseudomonadati</taxon>
        <taxon>Pseudomonadota</taxon>
        <taxon>Gammaproteobacteria</taxon>
        <taxon>Lysobacterales</taxon>
        <taxon>Rhodanobacteraceae</taxon>
        <taxon>Tahibacter</taxon>
    </lineage>
</organism>
<dbReference type="InterPro" id="IPR050582">
    <property type="entry name" value="HAD-like_SerB"/>
</dbReference>
<protein>
    <submittedName>
        <fullName evidence="1">HAD-IB family hydrolase</fullName>
    </submittedName>
</protein>
<gene>
    <name evidence="1" type="ORF">NM961_01420</name>
</gene>
<dbReference type="NCBIfam" id="TIGR01488">
    <property type="entry name" value="HAD-SF-IB"/>
    <property type="match status" value="1"/>
</dbReference>
<evidence type="ECO:0000313" key="1">
    <source>
        <dbReference type="EMBL" id="MCQ4163359.1"/>
    </source>
</evidence>